<keyword evidence="3" id="KW-1185">Reference proteome</keyword>
<keyword evidence="2" id="KW-0808">Transferase</keyword>
<protein>
    <submittedName>
        <fullName evidence="2">Rhodanese-related sulfurtransferase</fullName>
    </submittedName>
</protein>
<feature type="domain" description="Rhodanese" evidence="1">
    <location>
        <begin position="17"/>
        <end position="106"/>
    </location>
</feature>
<dbReference type="CDD" id="cd00158">
    <property type="entry name" value="RHOD"/>
    <property type="match status" value="2"/>
</dbReference>
<gene>
    <name evidence="2" type="ORF">SAMN05444008_11128</name>
</gene>
<dbReference type="PANTHER" id="PTHR43031:SF1">
    <property type="entry name" value="PYRIDINE NUCLEOTIDE-DISULPHIDE OXIDOREDUCTASE"/>
    <property type="match status" value="1"/>
</dbReference>
<dbReference type="SMART" id="SM00450">
    <property type="entry name" value="RHOD"/>
    <property type="match status" value="2"/>
</dbReference>
<name>A0A1M5DPJ9_9BACT</name>
<dbReference type="AlphaFoldDB" id="A0A1M5DPJ9"/>
<dbReference type="Pfam" id="PF00581">
    <property type="entry name" value="Rhodanese"/>
    <property type="match status" value="2"/>
</dbReference>
<dbReference type="InterPro" id="IPR001763">
    <property type="entry name" value="Rhodanese-like_dom"/>
</dbReference>
<dbReference type="GO" id="GO:0016740">
    <property type="term" value="F:transferase activity"/>
    <property type="evidence" value="ECO:0007669"/>
    <property type="project" value="UniProtKB-KW"/>
</dbReference>
<dbReference type="EMBL" id="FQUO01000011">
    <property type="protein sequence ID" value="SHF68826.1"/>
    <property type="molecule type" value="Genomic_DNA"/>
</dbReference>
<evidence type="ECO:0000313" key="3">
    <source>
        <dbReference type="Proteomes" id="UP000184368"/>
    </source>
</evidence>
<dbReference type="PANTHER" id="PTHR43031">
    <property type="entry name" value="FAD-DEPENDENT OXIDOREDUCTASE"/>
    <property type="match status" value="1"/>
</dbReference>
<dbReference type="STRING" id="1302690.BUE76_20055"/>
<proteinExistence type="predicted"/>
<evidence type="ECO:0000259" key="1">
    <source>
        <dbReference type="PROSITE" id="PS50206"/>
    </source>
</evidence>
<dbReference type="PROSITE" id="PS50206">
    <property type="entry name" value="RHODANESE_3"/>
    <property type="match status" value="2"/>
</dbReference>
<reference evidence="2 3" key="1">
    <citation type="submission" date="2016-11" db="EMBL/GenBank/DDBJ databases">
        <authorList>
            <person name="Jaros S."/>
            <person name="Januszkiewicz K."/>
            <person name="Wedrychowicz H."/>
        </authorList>
    </citation>
    <scope>NUCLEOTIDE SEQUENCE [LARGE SCALE GENOMIC DNA]</scope>
    <source>
        <strain evidence="2 3">DSM 26897</strain>
    </source>
</reference>
<evidence type="ECO:0000313" key="2">
    <source>
        <dbReference type="EMBL" id="SHF68826.1"/>
    </source>
</evidence>
<accession>A0A1M5DPJ9</accession>
<dbReference type="Gene3D" id="3.40.250.10">
    <property type="entry name" value="Rhodanese-like domain"/>
    <property type="match status" value="2"/>
</dbReference>
<feature type="domain" description="Rhodanese" evidence="1">
    <location>
        <begin position="121"/>
        <end position="211"/>
    </location>
</feature>
<dbReference type="Proteomes" id="UP000184368">
    <property type="component" value="Unassembled WGS sequence"/>
</dbReference>
<dbReference type="InterPro" id="IPR050229">
    <property type="entry name" value="GlpE_sulfurtransferase"/>
</dbReference>
<organism evidence="2 3">
    <name type="scientific">Cnuella takakiae</name>
    <dbReference type="NCBI Taxonomy" id="1302690"/>
    <lineage>
        <taxon>Bacteria</taxon>
        <taxon>Pseudomonadati</taxon>
        <taxon>Bacteroidota</taxon>
        <taxon>Chitinophagia</taxon>
        <taxon>Chitinophagales</taxon>
        <taxon>Chitinophagaceae</taxon>
        <taxon>Cnuella</taxon>
    </lineage>
</organism>
<dbReference type="RefSeq" id="WP_073044804.1">
    <property type="nucleotide sequence ID" value="NZ_FQUO01000011.1"/>
</dbReference>
<dbReference type="InterPro" id="IPR036873">
    <property type="entry name" value="Rhodanese-like_dom_sf"/>
</dbReference>
<dbReference type="OrthoDB" id="9784009at2"/>
<sequence>MEGTLKPLSVAAVKEAMEQEVVVLDSRPSTLFTLGFVPGSINIGLDGKYAEWAEMLLPAKKPLVLVTQPGQEVESAQKLQDKGFTIAGYLEGGFDAWRNSGEEVDLIIDIEADEMAMDLPFDENILVMDVRQPNEFAEGHVVDAENVPLAEFTDLVNIANIEEEQNVYIHCGAGYRSVIAASLLKRQGIHNLRNILGGWDAIREEPRIKKTKEEKKKSEE</sequence>
<dbReference type="SUPFAM" id="SSF52821">
    <property type="entry name" value="Rhodanese/Cell cycle control phosphatase"/>
    <property type="match status" value="2"/>
</dbReference>